<feature type="region of interest" description="Disordered" evidence="1">
    <location>
        <begin position="336"/>
        <end position="359"/>
    </location>
</feature>
<evidence type="ECO:0000313" key="3">
    <source>
        <dbReference type="EMBL" id="CAA7262437.1"/>
    </source>
</evidence>
<feature type="transmembrane region" description="Helical" evidence="2">
    <location>
        <begin position="106"/>
        <end position="125"/>
    </location>
</feature>
<evidence type="ECO:0000256" key="1">
    <source>
        <dbReference type="SAM" id="MobiDB-lite"/>
    </source>
</evidence>
<keyword evidence="2" id="KW-1133">Transmembrane helix</keyword>
<sequence>MSNNTSAPDLPNPFTPVAFLPAELAFQVTISVCIFVGSLGVLVWDILNNLQEDYKLFFKHPLRLPTVIYLISRLATLAFVLSSTIYETAPVDISCRLFNKVVDWLFALSVSSTSLLFLIRIFAIFDRNKGVIVFFIFMSLSVVAGVLTATQGVLGAKIGPTRYCINVSMESYVSAGSIIPLVNDTFVFLAISWKLMMNSAISRPKIGKIKAFFRGHYLPAFSKGLLQDGQVYYLTTVSTNLLTVVVFFLKTVPVVYRTMFVVPNVMLMNIMACRVFRRTKFGLYREKTSIISNGINSKNNDTIIPLSFTSNSHSNGRLGRGRSNTIGGIEVTKTVEQRTDGMGQKSPAYGPHDDVSTFA</sequence>
<evidence type="ECO:0000313" key="4">
    <source>
        <dbReference type="Proteomes" id="UP000467700"/>
    </source>
</evidence>
<organism evidence="3 4">
    <name type="scientific">Cyclocybe aegerita</name>
    <name type="common">Black poplar mushroom</name>
    <name type="synonym">Agrocybe aegerita</name>
    <dbReference type="NCBI Taxonomy" id="1973307"/>
    <lineage>
        <taxon>Eukaryota</taxon>
        <taxon>Fungi</taxon>
        <taxon>Dikarya</taxon>
        <taxon>Basidiomycota</taxon>
        <taxon>Agaricomycotina</taxon>
        <taxon>Agaricomycetes</taxon>
        <taxon>Agaricomycetidae</taxon>
        <taxon>Agaricales</taxon>
        <taxon>Agaricineae</taxon>
        <taxon>Bolbitiaceae</taxon>
        <taxon>Cyclocybe</taxon>
    </lineage>
</organism>
<feature type="transmembrane region" description="Helical" evidence="2">
    <location>
        <begin position="132"/>
        <end position="152"/>
    </location>
</feature>
<keyword evidence="2" id="KW-0472">Membrane</keyword>
<keyword evidence="4" id="KW-1185">Reference proteome</keyword>
<keyword evidence="2" id="KW-0812">Transmembrane</keyword>
<dbReference type="Proteomes" id="UP000467700">
    <property type="component" value="Unassembled WGS sequence"/>
</dbReference>
<reference evidence="3 4" key="1">
    <citation type="submission" date="2020-01" db="EMBL/GenBank/DDBJ databases">
        <authorList>
            <person name="Gupta K D."/>
        </authorList>
    </citation>
    <scope>NUCLEOTIDE SEQUENCE [LARGE SCALE GENOMIC DNA]</scope>
</reference>
<proteinExistence type="predicted"/>
<protein>
    <submittedName>
        <fullName evidence="3">Uncharacterized protein</fullName>
    </submittedName>
</protein>
<feature type="transmembrane region" description="Helical" evidence="2">
    <location>
        <begin position="67"/>
        <end position="86"/>
    </location>
</feature>
<feature type="transmembrane region" description="Helical" evidence="2">
    <location>
        <begin position="24"/>
        <end position="47"/>
    </location>
</feature>
<feature type="transmembrane region" description="Helical" evidence="2">
    <location>
        <begin position="231"/>
        <end position="249"/>
    </location>
</feature>
<comment type="caution">
    <text evidence="3">The sequence shown here is derived from an EMBL/GenBank/DDBJ whole genome shotgun (WGS) entry which is preliminary data.</text>
</comment>
<dbReference type="OrthoDB" id="3038990at2759"/>
<dbReference type="AlphaFoldDB" id="A0A8S0XQ08"/>
<accession>A0A8S0XQ08</accession>
<name>A0A8S0XQ08_CYCAE</name>
<feature type="transmembrane region" description="Helical" evidence="2">
    <location>
        <begin position="255"/>
        <end position="276"/>
    </location>
</feature>
<gene>
    <name evidence="3" type="ORF">AAE3_LOCUS4632</name>
</gene>
<feature type="transmembrane region" description="Helical" evidence="2">
    <location>
        <begin position="172"/>
        <end position="193"/>
    </location>
</feature>
<evidence type="ECO:0000256" key="2">
    <source>
        <dbReference type="SAM" id="Phobius"/>
    </source>
</evidence>
<dbReference type="EMBL" id="CACVBS010000036">
    <property type="protein sequence ID" value="CAA7262437.1"/>
    <property type="molecule type" value="Genomic_DNA"/>
</dbReference>